<proteinExistence type="predicted"/>
<keyword evidence="1" id="KW-0472">Membrane</keyword>
<sequence>MENSAQDIDLFDFFKWLRRQFRNFLIYLYRLGRFLLRNIGILAGLMILGFGIGYVVSKIVDEKRIAEIIVVPNVNTTSYLYSKIDQINHGISSKDSSLLAELQGYFPNLDIHEIRVEPIEDISNLLENTAFNSEELLEMIADYDDDGPFYDKPQYTTSYDAHKITITASGVFRNPEGLIQFLEGDQYLEIKREAGVDNLTAELISNEFTIQQIDSVLQNINRALQTGQQSLSILAARDESNLSAVLESKASLVTRNTEIKEKLLYLDSVFKVYTSSKWLQSTSLVSVLKYILPLVFVLIFLFYHALLKFKKRFQAYL</sequence>
<dbReference type="Proteomes" id="UP000289238">
    <property type="component" value="Unassembled WGS sequence"/>
</dbReference>
<gene>
    <name evidence="2" type="ORF">DSM00_137</name>
</gene>
<organism evidence="2 3">
    <name type="scientific">Leeuwenhoekiella aequorea</name>
    <dbReference type="NCBI Taxonomy" id="283736"/>
    <lineage>
        <taxon>Bacteria</taxon>
        <taxon>Pseudomonadati</taxon>
        <taxon>Bacteroidota</taxon>
        <taxon>Flavobacteriia</taxon>
        <taxon>Flavobacteriales</taxon>
        <taxon>Flavobacteriaceae</taxon>
        <taxon>Leeuwenhoekiella</taxon>
    </lineage>
</organism>
<feature type="transmembrane region" description="Helical" evidence="1">
    <location>
        <begin position="34"/>
        <end position="56"/>
    </location>
</feature>
<dbReference type="EMBL" id="QOVM01000001">
    <property type="protein sequence ID" value="RXG24349.1"/>
    <property type="molecule type" value="Genomic_DNA"/>
</dbReference>
<comment type="caution">
    <text evidence="2">The sequence shown here is derived from an EMBL/GenBank/DDBJ whole genome shotgun (WGS) entry which is preliminary data.</text>
</comment>
<evidence type="ECO:0000256" key="1">
    <source>
        <dbReference type="SAM" id="Phobius"/>
    </source>
</evidence>
<feature type="transmembrane region" description="Helical" evidence="1">
    <location>
        <begin position="290"/>
        <end position="307"/>
    </location>
</feature>
<evidence type="ECO:0008006" key="4">
    <source>
        <dbReference type="Google" id="ProtNLM"/>
    </source>
</evidence>
<evidence type="ECO:0000313" key="2">
    <source>
        <dbReference type="EMBL" id="RXG24349.1"/>
    </source>
</evidence>
<protein>
    <recommendedName>
        <fullName evidence="4">Subunit length determinant protein</fullName>
    </recommendedName>
</protein>
<keyword evidence="1" id="KW-1133">Transmembrane helix</keyword>
<dbReference type="AlphaFoldDB" id="A0A4Q0PE37"/>
<name>A0A4Q0PE37_9FLAO</name>
<keyword evidence="3" id="KW-1185">Reference proteome</keyword>
<keyword evidence="1" id="KW-0812">Transmembrane</keyword>
<dbReference type="OrthoDB" id="1452530at2"/>
<accession>A0A4Q0PE37</accession>
<dbReference type="RefSeq" id="WP_128756097.1">
    <property type="nucleotide sequence ID" value="NZ_QOVM01000001.1"/>
</dbReference>
<evidence type="ECO:0000313" key="3">
    <source>
        <dbReference type="Proteomes" id="UP000289238"/>
    </source>
</evidence>
<reference evidence="2 3" key="1">
    <citation type="submission" date="2018-07" db="EMBL/GenBank/DDBJ databases">
        <title>Leeuwenhoekiella genomics.</title>
        <authorList>
            <person name="Tahon G."/>
            <person name="Willems A."/>
        </authorList>
    </citation>
    <scope>NUCLEOTIDE SEQUENCE [LARGE SCALE GENOMIC DNA]</scope>
    <source>
        <strain evidence="2 3">LMG 22550</strain>
    </source>
</reference>